<dbReference type="PANTHER" id="PTHR46277:SF3">
    <property type="entry name" value="BINDING PROTEIN, PUTATIVE-RELATED"/>
    <property type="match status" value="1"/>
</dbReference>
<dbReference type="InterPro" id="IPR011074">
    <property type="entry name" value="CRAL/TRIO_N_dom"/>
</dbReference>
<proteinExistence type="predicted"/>
<accession>A0A0A9E1N0</accession>
<dbReference type="PANTHER" id="PTHR46277">
    <property type="entry name" value="OS03G0850700 PROTEIN"/>
    <property type="match status" value="1"/>
</dbReference>
<organism evidence="2">
    <name type="scientific">Arundo donax</name>
    <name type="common">Giant reed</name>
    <name type="synonym">Donax arundinaceus</name>
    <dbReference type="NCBI Taxonomy" id="35708"/>
    <lineage>
        <taxon>Eukaryota</taxon>
        <taxon>Viridiplantae</taxon>
        <taxon>Streptophyta</taxon>
        <taxon>Embryophyta</taxon>
        <taxon>Tracheophyta</taxon>
        <taxon>Spermatophyta</taxon>
        <taxon>Magnoliopsida</taxon>
        <taxon>Liliopsida</taxon>
        <taxon>Poales</taxon>
        <taxon>Poaceae</taxon>
        <taxon>PACMAD clade</taxon>
        <taxon>Arundinoideae</taxon>
        <taxon>Arundineae</taxon>
        <taxon>Arundo</taxon>
    </lineage>
</organism>
<reference evidence="2" key="1">
    <citation type="submission" date="2014-09" db="EMBL/GenBank/DDBJ databases">
        <authorList>
            <person name="Magalhaes I.L.F."/>
            <person name="Oliveira U."/>
            <person name="Santos F.R."/>
            <person name="Vidigal T.H.D.A."/>
            <person name="Brescovit A.D."/>
            <person name="Santos A.J."/>
        </authorList>
    </citation>
    <scope>NUCLEOTIDE SEQUENCE</scope>
    <source>
        <tissue evidence="2">Shoot tissue taken approximately 20 cm above the soil surface</tissue>
    </source>
</reference>
<dbReference type="Gene3D" id="3.40.525.10">
    <property type="entry name" value="CRAL-TRIO lipid binding domain"/>
    <property type="match status" value="1"/>
</dbReference>
<protein>
    <recommendedName>
        <fullName evidence="1">CRAL-TRIO domain-containing protein</fullName>
    </recommendedName>
</protein>
<dbReference type="Pfam" id="PF00650">
    <property type="entry name" value="CRAL_TRIO"/>
    <property type="match status" value="1"/>
</dbReference>
<dbReference type="SMART" id="SM01100">
    <property type="entry name" value="CRAL_TRIO_N"/>
    <property type="match status" value="1"/>
</dbReference>
<evidence type="ECO:0000259" key="1">
    <source>
        <dbReference type="PROSITE" id="PS50191"/>
    </source>
</evidence>
<evidence type="ECO:0000313" key="2">
    <source>
        <dbReference type="EMBL" id="JAD93941.1"/>
    </source>
</evidence>
<reference evidence="2" key="2">
    <citation type="journal article" date="2015" name="Data Brief">
        <title>Shoot transcriptome of the giant reed, Arundo donax.</title>
        <authorList>
            <person name="Barrero R.A."/>
            <person name="Guerrero F.D."/>
            <person name="Moolhuijzen P."/>
            <person name="Goolsby J.A."/>
            <person name="Tidwell J."/>
            <person name="Bellgard S.E."/>
            <person name="Bellgard M.I."/>
        </authorList>
    </citation>
    <scope>NUCLEOTIDE SEQUENCE</scope>
    <source>
        <tissue evidence="2">Shoot tissue taken approximately 20 cm above the soil surface</tissue>
    </source>
</reference>
<dbReference type="InterPro" id="IPR001251">
    <property type="entry name" value="CRAL-TRIO_dom"/>
</dbReference>
<name>A0A0A9E1N0_ARUDO</name>
<dbReference type="InterPro" id="IPR036273">
    <property type="entry name" value="CRAL/TRIO_N_dom_sf"/>
</dbReference>
<feature type="domain" description="CRAL-TRIO" evidence="1">
    <location>
        <begin position="83"/>
        <end position="245"/>
    </location>
</feature>
<dbReference type="CDD" id="cd00170">
    <property type="entry name" value="SEC14"/>
    <property type="match status" value="1"/>
</dbReference>
<dbReference type="EMBL" id="GBRH01203954">
    <property type="protein sequence ID" value="JAD93941.1"/>
    <property type="molecule type" value="Transcribed_RNA"/>
</dbReference>
<dbReference type="PROSITE" id="PS50191">
    <property type="entry name" value="CRAL_TRIO"/>
    <property type="match status" value="1"/>
</dbReference>
<dbReference type="InterPro" id="IPR036865">
    <property type="entry name" value="CRAL-TRIO_dom_sf"/>
</dbReference>
<sequence length="248" mass="28405">MDCEQQNHHRNGDDDGGDAAEWKQVAELRAVVEAQDPACKEEDDLMLRRFLRARDHNIGKASAMLLKYLKWKPAAKPNGFISEEEVANELAQDKTFLKGFDKLGRPMVYVLGARHSPSKRDLDEFKRLVIYVLDNAVSRLPPGQEKFAAVADLKGWGYSHCDIRGYLAALDIMQNYYPERLGRVFLIHVPYVFMAAWKIVYPFIDDNTKKKFVFVSDKELDKTLREAIDESQLPEMYGGKLKLFSEAS</sequence>
<dbReference type="AlphaFoldDB" id="A0A0A9E1N0"/>
<dbReference type="SUPFAM" id="SSF52087">
    <property type="entry name" value="CRAL/TRIO domain"/>
    <property type="match status" value="1"/>
</dbReference>
<dbReference type="SMART" id="SM00516">
    <property type="entry name" value="SEC14"/>
    <property type="match status" value="1"/>
</dbReference>
<dbReference type="SUPFAM" id="SSF46938">
    <property type="entry name" value="CRAL/TRIO N-terminal domain"/>
    <property type="match status" value="1"/>
</dbReference>